<organism evidence="2 3">
    <name type="scientific">Cylindrotheca closterium</name>
    <dbReference type="NCBI Taxonomy" id="2856"/>
    <lineage>
        <taxon>Eukaryota</taxon>
        <taxon>Sar</taxon>
        <taxon>Stramenopiles</taxon>
        <taxon>Ochrophyta</taxon>
        <taxon>Bacillariophyta</taxon>
        <taxon>Bacillariophyceae</taxon>
        <taxon>Bacillariophycidae</taxon>
        <taxon>Bacillariales</taxon>
        <taxon>Bacillariaceae</taxon>
        <taxon>Cylindrotheca</taxon>
    </lineage>
</organism>
<gene>
    <name evidence="2" type="ORF">CYCCA115_LOCUS18791</name>
</gene>
<name>A0AAD2JL61_9STRA</name>
<feature type="region of interest" description="Disordered" evidence="1">
    <location>
        <begin position="16"/>
        <end position="52"/>
    </location>
</feature>
<comment type="caution">
    <text evidence="2">The sequence shown here is derived from an EMBL/GenBank/DDBJ whole genome shotgun (WGS) entry which is preliminary data.</text>
</comment>
<dbReference type="InterPro" id="IPR043502">
    <property type="entry name" value="DNA/RNA_pol_sf"/>
</dbReference>
<keyword evidence="3" id="KW-1185">Reference proteome</keyword>
<dbReference type="AlphaFoldDB" id="A0AAD2JL61"/>
<dbReference type="Gene3D" id="3.10.10.10">
    <property type="entry name" value="HIV Type 1 Reverse Transcriptase, subunit A, domain 1"/>
    <property type="match status" value="1"/>
</dbReference>
<dbReference type="Proteomes" id="UP001295423">
    <property type="component" value="Unassembled WGS sequence"/>
</dbReference>
<dbReference type="EMBL" id="CAKOGP040002064">
    <property type="protein sequence ID" value="CAJ1960569.1"/>
    <property type="molecule type" value="Genomic_DNA"/>
</dbReference>
<protein>
    <recommendedName>
        <fullName evidence="4">Reverse transcriptase domain-containing protein</fullName>
    </recommendedName>
</protein>
<evidence type="ECO:0000313" key="3">
    <source>
        <dbReference type="Proteomes" id="UP001295423"/>
    </source>
</evidence>
<evidence type="ECO:0000313" key="2">
    <source>
        <dbReference type="EMBL" id="CAJ1960569.1"/>
    </source>
</evidence>
<proteinExistence type="predicted"/>
<dbReference type="SUPFAM" id="SSF56672">
    <property type="entry name" value="DNA/RNA polymerases"/>
    <property type="match status" value="1"/>
</dbReference>
<dbReference type="Gene3D" id="3.30.70.270">
    <property type="match status" value="1"/>
</dbReference>
<accession>A0AAD2JL61</accession>
<reference evidence="2" key="1">
    <citation type="submission" date="2023-08" db="EMBL/GenBank/DDBJ databases">
        <authorList>
            <person name="Audoor S."/>
            <person name="Bilcke G."/>
        </authorList>
    </citation>
    <scope>NUCLEOTIDE SEQUENCE</scope>
</reference>
<evidence type="ECO:0000256" key="1">
    <source>
        <dbReference type="SAM" id="MobiDB-lite"/>
    </source>
</evidence>
<evidence type="ECO:0008006" key="4">
    <source>
        <dbReference type="Google" id="ProtNLM"/>
    </source>
</evidence>
<dbReference type="InterPro" id="IPR043128">
    <property type="entry name" value="Rev_trsase/Diguanyl_cyclase"/>
</dbReference>
<sequence>MAQDEGNILHQRKWGDCSNRLEGPTSGALWTPPSMERAPRHSSGGSFGDRERPLHLTKWRPQSRTMGGHGGFRASQTHRPKVIIESWRSDPTLWQYGPTSKPTTTRWREAGYNINCRTIKATAIGGAVTQERLLVVRTRIDCRAQWTWDSLDRDLSVIRPMGNLLTPPGLVPRNSYSQSGSAHTPHSLHDPMPNQIGAWIKTEKGVRRLMKEEVAQGLGIPKGCETELDQRPGTTITLDNDVFNWHPPDLSLGSPWHTLRLANLPWAADHYPEPDNIYWDGIQRLAVHRNNYNSEGPDPKRLQLLWWEFPSEHWGELRNGARQNFLKQPDPCLRPNAPMDEEMLEAAVQFVDELVELGVLPSIDEGLTVLTNAPLFVVGKDGQPGQWRVIADMLRGGQNDCVGQDPVFMPRIAHIVDQMYTEGYSAVVDLSKFFYNFPTHPDD</sequence>